<dbReference type="Proteomes" id="UP001595748">
    <property type="component" value="Unassembled WGS sequence"/>
</dbReference>
<protein>
    <recommendedName>
        <fullName evidence="1">VapC50 C-terminal domain-containing protein</fullName>
    </recommendedName>
</protein>
<organism evidence="2 3">
    <name type="scientific">Deinococcus antarcticus</name>
    <dbReference type="NCBI Taxonomy" id="1298767"/>
    <lineage>
        <taxon>Bacteria</taxon>
        <taxon>Thermotogati</taxon>
        <taxon>Deinococcota</taxon>
        <taxon>Deinococci</taxon>
        <taxon>Deinococcales</taxon>
        <taxon>Deinococcaceae</taxon>
        <taxon>Deinococcus</taxon>
    </lineage>
</organism>
<name>A0ABV8ABW7_9DEIO</name>
<keyword evidence="3" id="KW-1185">Reference proteome</keyword>
<evidence type="ECO:0000313" key="2">
    <source>
        <dbReference type="EMBL" id="MFC3862821.1"/>
    </source>
</evidence>
<dbReference type="EMBL" id="JBHRZF010000216">
    <property type="protein sequence ID" value="MFC3862821.1"/>
    <property type="molecule type" value="Genomic_DNA"/>
</dbReference>
<comment type="caution">
    <text evidence="2">The sequence shown here is derived from an EMBL/GenBank/DDBJ whole genome shotgun (WGS) entry which is preliminary data.</text>
</comment>
<proteinExistence type="predicted"/>
<dbReference type="Pfam" id="PF26343">
    <property type="entry name" value="VapC50_C"/>
    <property type="match status" value="1"/>
</dbReference>
<feature type="domain" description="VapC50 C-terminal" evidence="1">
    <location>
        <begin position="37"/>
        <end position="80"/>
    </location>
</feature>
<reference evidence="3" key="1">
    <citation type="journal article" date="2019" name="Int. J. Syst. Evol. Microbiol.">
        <title>The Global Catalogue of Microorganisms (GCM) 10K type strain sequencing project: providing services to taxonomists for standard genome sequencing and annotation.</title>
        <authorList>
            <consortium name="The Broad Institute Genomics Platform"/>
            <consortium name="The Broad Institute Genome Sequencing Center for Infectious Disease"/>
            <person name="Wu L."/>
            <person name="Ma J."/>
        </authorList>
    </citation>
    <scope>NUCLEOTIDE SEQUENCE [LARGE SCALE GENOMIC DNA]</scope>
    <source>
        <strain evidence="3">CCTCC AB 2013263</strain>
    </source>
</reference>
<evidence type="ECO:0000313" key="3">
    <source>
        <dbReference type="Proteomes" id="UP001595748"/>
    </source>
</evidence>
<gene>
    <name evidence="2" type="ORF">ACFOPQ_18820</name>
</gene>
<evidence type="ECO:0000259" key="1">
    <source>
        <dbReference type="Pfam" id="PF26343"/>
    </source>
</evidence>
<accession>A0ABV8ABW7</accession>
<dbReference type="InterPro" id="IPR058652">
    <property type="entry name" value="VapC50_C"/>
</dbReference>
<dbReference type="RefSeq" id="WP_380080757.1">
    <property type="nucleotide sequence ID" value="NZ_JBHRZF010000216.1"/>
</dbReference>
<sequence>MQAILTFNLKDFPRETVKSYGLDIVNPDPWRSGVVKQHPAEVLEVLAQLLHSSRNPPLLRPDCCTSLERLGLPTSAAHLRTRWAAED</sequence>